<evidence type="ECO:0000313" key="2">
    <source>
        <dbReference type="Proteomes" id="UP001236014"/>
    </source>
</evidence>
<dbReference type="AlphaFoldDB" id="A0A9Y2IE69"/>
<dbReference type="Gene3D" id="3.20.20.30">
    <property type="entry name" value="Luciferase-like domain"/>
    <property type="match status" value="2"/>
</dbReference>
<proteinExistence type="predicted"/>
<dbReference type="EMBL" id="CP127294">
    <property type="protein sequence ID" value="WIX78092.1"/>
    <property type="molecule type" value="Genomic_DNA"/>
</dbReference>
<accession>A0A9Y2IE69</accession>
<dbReference type="KEGG" id="acab:QRX50_43015"/>
<dbReference type="GO" id="GO:0016705">
    <property type="term" value="F:oxidoreductase activity, acting on paired donors, with incorporation or reduction of molecular oxygen"/>
    <property type="evidence" value="ECO:0007669"/>
    <property type="project" value="InterPro"/>
</dbReference>
<dbReference type="NCBIfam" id="TIGR03620">
    <property type="entry name" value="F420_MSMEG_4141"/>
    <property type="match status" value="1"/>
</dbReference>
<dbReference type="SUPFAM" id="SSF51679">
    <property type="entry name" value="Bacterial luciferase-like"/>
    <property type="match status" value="1"/>
</dbReference>
<sequence>MSELGPVGVTIPAFGVADTAAAVAAAVRVEELGYSTVWLPGGQGNNVAVVPELVRATERITVVNGILPVDQAPAAEVTALYADLESAHPGRWFPGLGGAHGSRPLARMNAYLDELDAAVPASRRVLSALGPRMLELARERASAAYPFLVTPDYVASARELLGPDTDLAVLVTAVAEPDPVRARDLVRGGSLRFLAGVPGYAANFRRMGFTPADIADLSDRLVDGVTVHGSFDTVVARLREYLAAGADQVVVPLDGLPEPWQGDLVAALG</sequence>
<organism evidence="1 2">
    <name type="scientific">Amycolatopsis carbonis</name>
    <dbReference type="NCBI Taxonomy" id="715471"/>
    <lineage>
        <taxon>Bacteria</taxon>
        <taxon>Bacillati</taxon>
        <taxon>Actinomycetota</taxon>
        <taxon>Actinomycetes</taxon>
        <taxon>Pseudonocardiales</taxon>
        <taxon>Pseudonocardiaceae</taxon>
        <taxon>Amycolatopsis</taxon>
    </lineage>
</organism>
<protein>
    <submittedName>
        <fullName evidence="1">TIGR03620 family F420-dependent LLM class oxidoreductase</fullName>
    </submittedName>
</protein>
<dbReference type="RefSeq" id="WP_285968824.1">
    <property type="nucleotide sequence ID" value="NZ_CP127294.1"/>
</dbReference>
<name>A0A9Y2IE69_9PSEU</name>
<reference evidence="1 2" key="1">
    <citation type="submission" date="2023-06" db="EMBL/GenBank/DDBJ databases">
        <authorList>
            <person name="Oyuntsetseg B."/>
            <person name="Kim S.B."/>
        </authorList>
    </citation>
    <scope>NUCLEOTIDE SEQUENCE [LARGE SCALE GENOMIC DNA]</scope>
    <source>
        <strain evidence="1 2">2-15</strain>
    </source>
</reference>
<evidence type="ECO:0000313" key="1">
    <source>
        <dbReference type="EMBL" id="WIX78092.1"/>
    </source>
</evidence>
<dbReference type="InterPro" id="IPR019922">
    <property type="entry name" value="Lucif-like_OxRdatse_MSMEG_4141"/>
</dbReference>
<keyword evidence="2" id="KW-1185">Reference proteome</keyword>
<dbReference type="InterPro" id="IPR036661">
    <property type="entry name" value="Luciferase-like_sf"/>
</dbReference>
<gene>
    <name evidence="1" type="ORF">QRX50_43015</name>
</gene>
<dbReference type="Proteomes" id="UP001236014">
    <property type="component" value="Chromosome"/>
</dbReference>